<dbReference type="EMBL" id="CAJPVJ010011907">
    <property type="protein sequence ID" value="CAG2174046.1"/>
    <property type="molecule type" value="Genomic_DNA"/>
</dbReference>
<dbReference type="Proteomes" id="UP000728032">
    <property type="component" value="Unassembled WGS sequence"/>
</dbReference>
<dbReference type="EMBL" id="OC926732">
    <property type="protein sequence ID" value="CAD7656859.1"/>
    <property type="molecule type" value="Genomic_DNA"/>
</dbReference>
<name>A0A7R9QSR1_9ACAR</name>
<evidence type="ECO:0000313" key="3">
    <source>
        <dbReference type="EMBL" id="CAD7656859.1"/>
    </source>
</evidence>
<keyword evidence="2" id="KW-0812">Transmembrane</keyword>
<feature type="region of interest" description="Disordered" evidence="1">
    <location>
        <begin position="1"/>
        <end position="22"/>
    </location>
</feature>
<keyword evidence="2" id="KW-1133">Transmembrane helix</keyword>
<evidence type="ECO:0000256" key="2">
    <source>
        <dbReference type="SAM" id="Phobius"/>
    </source>
</evidence>
<feature type="transmembrane region" description="Helical" evidence="2">
    <location>
        <begin position="32"/>
        <end position="54"/>
    </location>
</feature>
<feature type="non-terminal residue" evidence="3">
    <location>
        <position position="1"/>
    </location>
</feature>
<evidence type="ECO:0000313" key="4">
    <source>
        <dbReference type="Proteomes" id="UP000728032"/>
    </source>
</evidence>
<sequence>MNFLRSNATTEGPPTPTPHSDVPWLLTTGAKVVATIAGLFGVASGFMGVFFNILSPTCIF</sequence>
<keyword evidence="2" id="KW-0472">Membrane</keyword>
<protein>
    <submittedName>
        <fullName evidence="3">Uncharacterized protein</fullName>
    </submittedName>
</protein>
<proteinExistence type="predicted"/>
<organism evidence="3">
    <name type="scientific">Oppiella nova</name>
    <dbReference type="NCBI Taxonomy" id="334625"/>
    <lineage>
        <taxon>Eukaryota</taxon>
        <taxon>Metazoa</taxon>
        <taxon>Ecdysozoa</taxon>
        <taxon>Arthropoda</taxon>
        <taxon>Chelicerata</taxon>
        <taxon>Arachnida</taxon>
        <taxon>Acari</taxon>
        <taxon>Acariformes</taxon>
        <taxon>Sarcoptiformes</taxon>
        <taxon>Oribatida</taxon>
        <taxon>Brachypylina</taxon>
        <taxon>Oppioidea</taxon>
        <taxon>Oppiidae</taxon>
        <taxon>Oppiella</taxon>
    </lineage>
</organism>
<keyword evidence="4" id="KW-1185">Reference proteome</keyword>
<evidence type="ECO:0000256" key="1">
    <source>
        <dbReference type="SAM" id="MobiDB-lite"/>
    </source>
</evidence>
<dbReference type="AlphaFoldDB" id="A0A7R9QSR1"/>
<reference evidence="3" key="1">
    <citation type="submission" date="2020-11" db="EMBL/GenBank/DDBJ databases">
        <authorList>
            <person name="Tran Van P."/>
        </authorList>
    </citation>
    <scope>NUCLEOTIDE SEQUENCE</scope>
</reference>
<gene>
    <name evidence="3" type="ORF">ONB1V03_LOCUS13495</name>
</gene>
<accession>A0A7R9QSR1</accession>
<dbReference type="OrthoDB" id="9934994at2759"/>
<feature type="compositionally biased region" description="Polar residues" evidence="1">
    <location>
        <begin position="1"/>
        <end position="12"/>
    </location>
</feature>